<comment type="caution">
    <text evidence="2">The sequence shown here is derived from an EMBL/GenBank/DDBJ whole genome shotgun (WGS) entry which is preliminary data.</text>
</comment>
<dbReference type="InterPro" id="IPR027417">
    <property type="entry name" value="P-loop_NTPase"/>
</dbReference>
<sequence>MAVIIRHGPAGSYKSSYAVWFELLPALREGRVVVTNVEGMKTLDEIERLLGERFPITARLFRISSQTSKGKKLWQHWYNWVPLGAFVLIDEAQDIYTKTQGFVMEKNLYQGVDAFADDLPDEFLGFYKRVLDKFKPTDTYIDDIGERVVDEHGNVVMPADFSESFQRHRKYNWDIVLCTPNIKKISDEMKSVAEMAVAHKSRDGLGFKRRTRLFEHDPRSTTIKPAKEDAVQVKKVPVAVHLLYQSTATGGITKAGVTASIYKNPKLWMAAAALAYGLYSIGSGIYGYNTANNDSLSSGQAPIESHQVNVTHNGNAQANMAENMAVTIPTVTQDNSMGDSNSVIKVSHARFDNGRLDNPQLVWPYAFTHLYVSGVQQFIDGELKDEMILFESIDDSGKSKYIDSKILSQLGYHFVVLDHCGVVVVYGEQSSFVACRPRVDYPQKSPQLIQPNRKEQLQGNELATAFIG</sequence>
<gene>
    <name evidence="2" type="ORF">ABT56_20310</name>
</gene>
<proteinExistence type="predicted"/>
<reference evidence="2 3" key="1">
    <citation type="submission" date="2015-05" db="EMBL/GenBank/DDBJ databases">
        <title>Photobacterium galathea sp. nov.</title>
        <authorList>
            <person name="Machado H."/>
            <person name="Gram L."/>
        </authorList>
    </citation>
    <scope>NUCLEOTIDE SEQUENCE [LARGE SCALE GENOMIC DNA]</scope>
    <source>
        <strain evidence="2 3">CGMCC 1.12159</strain>
    </source>
</reference>
<evidence type="ECO:0000259" key="1">
    <source>
        <dbReference type="Pfam" id="PF05707"/>
    </source>
</evidence>
<keyword evidence="3" id="KW-1185">Reference proteome</keyword>
<dbReference type="AlphaFoldDB" id="A0A0J1GU62"/>
<organism evidence="2 3">
    <name type="scientific">Photobacterium aquae</name>
    <dbReference type="NCBI Taxonomy" id="1195763"/>
    <lineage>
        <taxon>Bacteria</taxon>
        <taxon>Pseudomonadati</taxon>
        <taxon>Pseudomonadota</taxon>
        <taxon>Gammaproteobacteria</taxon>
        <taxon>Vibrionales</taxon>
        <taxon>Vibrionaceae</taxon>
        <taxon>Photobacterium</taxon>
    </lineage>
</organism>
<dbReference type="Gene3D" id="3.40.50.300">
    <property type="entry name" value="P-loop containing nucleotide triphosphate hydrolases"/>
    <property type="match status" value="1"/>
</dbReference>
<evidence type="ECO:0000313" key="2">
    <source>
        <dbReference type="EMBL" id="KLV03270.1"/>
    </source>
</evidence>
<evidence type="ECO:0000313" key="3">
    <source>
        <dbReference type="Proteomes" id="UP000036097"/>
    </source>
</evidence>
<dbReference type="OrthoDB" id="6280543at2"/>
<dbReference type="RefSeq" id="WP_047880747.1">
    <property type="nucleotide sequence ID" value="NZ_LDOT01000036.1"/>
</dbReference>
<dbReference type="Proteomes" id="UP000036097">
    <property type="component" value="Unassembled WGS sequence"/>
</dbReference>
<dbReference type="EMBL" id="LDOT01000036">
    <property type="protein sequence ID" value="KLV03270.1"/>
    <property type="molecule type" value="Genomic_DNA"/>
</dbReference>
<dbReference type="PATRIC" id="fig|1195763.3.peg.4358"/>
<dbReference type="InterPro" id="IPR008900">
    <property type="entry name" value="Zot_N"/>
</dbReference>
<accession>A0A0J1GU62</accession>
<feature type="domain" description="Zona occludens toxin N-terminal" evidence="1">
    <location>
        <begin position="2"/>
        <end position="250"/>
    </location>
</feature>
<dbReference type="Pfam" id="PF05707">
    <property type="entry name" value="Zot"/>
    <property type="match status" value="1"/>
</dbReference>
<protein>
    <recommendedName>
        <fullName evidence="1">Zona occludens toxin N-terminal domain-containing protein</fullName>
    </recommendedName>
</protein>
<name>A0A0J1GU62_9GAMM</name>